<dbReference type="Gene3D" id="3.60.15.10">
    <property type="entry name" value="Ribonuclease Z/Hydroxyacylglutathione hydrolase-like"/>
    <property type="match status" value="1"/>
</dbReference>
<name>A0A9D7HNB3_9PROT</name>
<organism evidence="2 3">
    <name type="scientific">Candidatus Methylophosphatis roskildensis</name>
    <dbReference type="NCBI Taxonomy" id="2899263"/>
    <lineage>
        <taxon>Bacteria</taxon>
        <taxon>Pseudomonadati</taxon>
        <taxon>Pseudomonadota</taxon>
        <taxon>Betaproteobacteria</taxon>
        <taxon>Nitrosomonadales</taxon>
        <taxon>Sterolibacteriaceae</taxon>
        <taxon>Candidatus Methylophosphatis</taxon>
    </lineage>
</organism>
<dbReference type="PANTHER" id="PTHR47619:SF1">
    <property type="entry name" value="EXODEOXYRIBONUCLEASE WALJ"/>
    <property type="match status" value="1"/>
</dbReference>
<dbReference type="SMART" id="SM00849">
    <property type="entry name" value="Lactamase_B"/>
    <property type="match status" value="1"/>
</dbReference>
<dbReference type="InterPro" id="IPR001279">
    <property type="entry name" value="Metallo-B-lactamas"/>
</dbReference>
<feature type="domain" description="Metallo-beta-lactamase" evidence="1">
    <location>
        <begin position="11"/>
        <end position="193"/>
    </location>
</feature>
<protein>
    <submittedName>
        <fullName evidence="2">MBL fold metallo-hydrolase</fullName>
    </submittedName>
</protein>
<evidence type="ECO:0000313" key="2">
    <source>
        <dbReference type="EMBL" id="MBK6974618.1"/>
    </source>
</evidence>
<dbReference type="InterPro" id="IPR052533">
    <property type="entry name" value="WalJ/YycJ-like"/>
</dbReference>
<gene>
    <name evidence="2" type="ORF">IPH26_17315</name>
</gene>
<dbReference type="InterPro" id="IPR036866">
    <property type="entry name" value="RibonucZ/Hydroxyglut_hydro"/>
</dbReference>
<dbReference type="PANTHER" id="PTHR47619">
    <property type="entry name" value="METALLO-HYDROLASE YYCJ-RELATED"/>
    <property type="match status" value="1"/>
</dbReference>
<reference evidence="2" key="1">
    <citation type="submission" date="2020-10" db="EMBL/GenBank/DDBJ databases">
        <title>Connecting structure to function with the recovery of over 1000 high-quality activated sludge metagenome-assembled genomes encoding full-length rRNA genes using long-read sequencing.</title>
        <authorList>
            <person name="Singleton C.M."/>
            <person name="Petriglieri F."/>
            <person name="Kristensen J.M."/>
            <person name="Kirkegaard R.H."/>
            <person name="Michaelsen T.Y."/>
            <person name="Andersen M.H."/>
            <person name="Karst S.M."/>
            <person name="Dueholm M.S."/>
            <person name="Nielsen P.H."/>
            <person name="Albertsen M."/>
        </authorList>
    </citation>
    <scope>NUCLEOTIDE SEQUENCE</scope>
    <source>
        <strain evidence="2">Bjer_18-Q3-R1-45_BAT3C.347</strain>
    </source>
</reference>
<accession>A0A9D7HNB3</accession>
<proteinExistence type="predicted"/>
<dbReference type="EMBL" id="JADJEV010000004">
    <property type="protein sequence ID" value="MBK6974618.1"/>
    <property type="molecule type" value="Genomic_DNA"/>
</dbReference>
<evidence type="ECO:0000259" key="1">
    <source>
        <dbReference type="SMART" id="SM00849"/>
    </source>
</evidence>
<sequence>MRFGCLGSGSRGNALVVEVAEGPHTTRVLVDCGFASRETAARLARLGLTPRDISAVLVTHEHSDHLGGVFRFAARHDVRVFLTHGTLSCVEAGARRLASVEIIDSHQSLQIGGIEVHPFAVPHDAREPVQFVFSDGARRLGLLTDTGHATAHVERMLSGVDALILECNHDLEMLASGNYPVPLRRRISGAYGHLDNGAAARLLSALDRSRLQHLVAAHLSQQNNTAEKAREALAQAAGCEAEWISIADQDAGFDWREIR</sequence>
<evidence type="ECO:0000313" key="3">
    <source>
        <dbReference type="Proteomes" id="UP000807785"/>
    </source>
</evidence>
<dbReference type="Proteomes" id="UP000807785">
    <property type="component" value="Unassembled WGS sequence"/>
</dbReference>
<dbReference type="Pfam" id="PF12706">
    <property type="entry name" value="Lactamase_B_2"/>
    <property type="match status" value="1"/>
</dbReference>
<dbReference type="AlphaFoldDB" id="A0A9D7HNB3"/>
<comment type="caution">
    <text evidence="2">The sequence shown here is derived from an EMBL/GenBank/DDBJ whole genome shotgun (WGS) entry which is preliminary data.</text>
</comment>
<dbReference type="SUPFAM" id="SSF56281">
    <property type="entry name" value="Metallo-hydrolase/oxidoreductase"/>
    <property type="match status" value="1"/>
</dbReference>